<accession>A0A0D0DNX1</accession>
<feature type="compositionally biased region" description="Low complexity" evidence="1">
    <location>
        <begin position="177"/>
        <end position="195"/>
    </location>
</feature>
<name>A0A0D0DNX1_9AGAM</name>
<feature type="compositionally biased region" description="Low complexity" evidence="1">
    <location>
        <begin position="410"/>
        <end position="422"/>
    </location>
</feature>
<evidence type="ECO:0000313" key="3">
    <source>
        <dbReference type="Proteomes" id="UP000054538"/>
    </source>
</evidence>
<dbReference type="EMBL" id="KN824828">
    <property type="protein sequence ID" value="KIL00703.1"/>
    <property type="molecule type" value="Genomic_DNA"/>
</dbReference>
<dbReference type="STRING" id="930991.A0A0D0DNX1"/>
<reference evidence="3" key="2">
    <citation type="submission" date="2015-01" db="EMBL/GenBank/DDBJ databases">
        <title>Evolutionary Origins and Diversification of the Mycorrhizal Mutualists.</title>
        <authorList>
            <consortium name="DOE Joint Genome Institute"/>
            <consortium name="Mycorrhizal Genomics Consortium"/>
            <person name="Kohler A."/>
            <person name="Kuo A."/>
            <person name="Nagy L.G."/>
            <person name="Floudas D."/>
            <person name="Copeland A."/>
            <person name="Barry K.W."/>
            <person name="Cichocki N."/>
            <person name="Veneault-Fourrey C."/>
            <person name="LaButti K."/>
            <person name="Lindquist E.A."/>
            <person name="Lipzen A."/>
            <person name="Lundell T."/>
            <person name="Morin E."/>
            <person name="Murat C."/>
            <person name="Riley R."/>
            <person name="Ohm R."/>
            <person name="Sun H."/>
            <person name="Tunlid A."/>
            <person name="Henrissat B."/>
            <person name="Grigoriev I.V."/>
            <person name="Hibbett D.S."/>
            <person name="Martin F."/>
        </authorList>
    </citation>
    <scope>NUCLEOTIDE SEQUENCE [LARGE SCALE GENOMIC DNA]</scope>
    <source>
        <strain evidence="3">Ve08.2h10</strain>
    </source>
</reference>
<feature type="region of interest" description="Disordered" evidence="1">
    <location>
        <begin position="347"/>
        <end position="378"/>
    </location>
</feature>
<gene>
    <name evidence="2" type="ORF">PAXRUDRAFT_129276</name>
</gene>
<evidence type="ECO:0000256" key="1">
    <source>
        <dbReference type="SAM" id="MobiDB-lite"/>
    </source>
</evidence>
<dbReference type="AlphaFoldDB" id="A0A0D0DNX1"/>
<dbReference type="Proteomes" id="UP000054538">
    <property type="component" value="Unassembled WGS sequence"/>
</dbReference>
<organism evidence="2 3">
    <name type="scientific">Paxillus rubicundulus Ve08.2h10</name>
    <dbReference type="NCBI Taxonomy" id="930991"/>
    <lineage>
        <taxon>Eukaryota</taxon>
        <taxon>Fungi</taxon>
        <taxon>Dikarya</taxon>
        <taxon>Basidiomycota</taxon>
        <taxon>Agaricomycotina</taxon>
        <taxon>Agaricomycetes</taxon>
        <taxon>Agaricomycetidae</taxon>
        <taxon>Boletales</taxon>
        <taxon>Paxilineae</taxon>
        <taxon>Paxillaceae</taxon>
        <taxon>Paxillus</taxon>
    </lineage>
</organism>
<feature type="region of interest" description="Disordered" evidence="1">
    <location>
        <begin position="410"/>
        <end position="429"/>
    </location>
</feature>
<feature type="compositionally biased region" description="Polar residues" evidence="1">
    <location>
        <begin position="138"/>
        <end position="160"/>
    </location>
</feature>
<reference evidence="2 3" key="1">
    <citation type="submission" date="2014-04" db="EMBL/GenBank/DDBJ databases">
        <authorList>
            <consortium name="DOE Joint Genome Institute"/>
            <person name="Kuo A."/>
            <person name="Kohler A."/>
            <person name="Jargeat P."/>
            <person name="Nagy L.G."/>
            <person name="Floudas D."/>
            <person name="Copeland A."/>
            <person name="Barry K.W."/>
            <person name="Cichocki N."/>
            <person name="Veneault-Fourrey C."/>
            <person name="LaButti K."/>
            <person name="Lindquist E.A."/>
            <person name="Lipzen A."/>
            <person name="Lundell T."/>
            <person name="Morin E."/>
            <person name="Murat C."/>
            <person name="Sun H."/>
            <person name="Tunlid A."/>
            <person name="Henrissat B."/>
            <person name="Grigoriev I.V."/>
            <person name="Hibbett D.S."/>
            <person name="Martin F."/>
            <person name="Nordberg H.P."/>
            <person name="Cantor M.N."/>
            <person name="Hua S.X."/>
        </authorList>
    </citation>
    <scope>NUCLEOTIDE SEQUENCE [LARGE SCALE GENOMIC DNA]</scope>
    <source>
        <strain evidence="2 3">Ve08.2h10</strain>
    </source>
</reference>
<dbReference type="InParanoid" id="A0A0D0DNX1"/>
<feature type="compositionally biased region" description="Polar residues" evidence="1">
    <location>
        <begin position="365"/>
        <end position="378"/>
    </location>
</feature>
<feature type="region of interest" description="Disordered" evidence="1">
    <location>
        <begin position="1"/>
        <end position="41"/>
    </location>
</feature>
<dbReference type="HOGENOM" id="CLU_733765_0_0_1"/>
<feature type="region of interest" description="Disordered" evidence="1">
    <location>
        <begin position="58"/>
        <end position="200"/>
    </location>
</feature>
<evidence type="ECO:0000313" key="2">
    <source>
        <dbReference type="EMBL" id="KIL00703.1"/>
    </source>
</evidence>
<feature type="compositionally biased region" description="Basic and acidic residues" evidence="1">
    <location>
        <begin position="73"/>
        <end position="102"/>
    </location>
</feature>
<protein>
    <submittedName>
        <fullName evidence="2">Uncharacterized protein</fullName>
    </submittedName>
</protein>
<keyword evidence="3" id="KW-1185">Reference proteome</keyword>
<proteinExistence type="predicted"/>
<sequence>MATELKAIRKKRAAPDTTSSNPAPDGDHRKRRRNRTTQSCLNCHTSKRMYARAYRKLKSSQQTGLCVYEVDDPSQRSDAQDESSRLRKRVAELEGVIRELKNKPHPRWVQSGSSPSEEFDKWHARAQSRPVSEDSPTESRNQSGLSSPLPTDVNANSNAEPSGKKPPHVHNQPLQQSYRPSLPASSSDSSASNPATTWSPYLGILSPLSTPSSAIMTPTDEYSQTQVMVAGDQQLSGDFDLASIFMTYPGLMGCDEGMQHIDRGIRADVVNERHDDPCLTRHSHGQFIDGHCGCLNEVASYNVVLELSLRLRKAADVLSRSANHRFSSGCLLDQRIAELDTLATTTLGNMTTSPNDLGQGPMRSRPNTVPGGTTTQTFPASGCVPAVPVATISPRTLQGIRSWDIMSSVSDSSSACDDSFMSWEPPRRG</sequence>
<dbReference type="OrthoDB" id="2269373at2759"/>